<dbReference type="Pfam" id="PF03357">
    <property type="entry name" value="Snf7"/>
    <property type="match status" value="1"/>
</dbReference>
<gene>
    <name evidence="3" type="ORF">R5R35_008059</name>
</gene>
<evidence type="ECO:0000313" key="3">
    <source>
        <dbReference type="EMBL" id="KAK7869842.1"/>
    </source>
</evidence>
<evidence type="ECO:0000256" key="1">
    <source>
        <dbReference type="ARBA" id="ARBA00006190"/>
    </source>
</evidence>
<dbReference type="Gene3D" id="6.10.140.1230">
    <property type="match status" value="1"/>
</dbReference>
<name>A0AAN9VXX5_9ORTH</name>
<dbReference type="AlphaFoldDB" id="A0AAN9VXX5"/>
<proteinExistence type="inferred from homology"/>
<dbReference type="EMBL" id="JAZDUA010000068">
    <property type="protein sequence ID" value="KAK7869842.1"/>
    <property type="molecule type" value="Genomic_DNA"/>
</dbReference>
<evidence type="ECO:0000256" key="2">
    <source>
        <dbReference type="SAM" id="MobiDB-lite"/>
    </source>
</evidence>
<accession>A0AAN9VXX5</accession>
<reference evidence="3 4" key="1">
    <citation type="submission" date="2024-03" db="EMBL/GenBank/DDBJ databases">
        <title>The genome assembly and annotation of the cricket Gryllus longicercus Weissman &amp; Gray.</title>
        <authorList>
            <person name="Szrajer S."/>
            <person name="Gray D."/>
            <person name="Ylla G."/>
        </authorList>
    </citation>
    <scope>NUCLEOTIDE SEQUENCE [LARGE SCALE GENOMIC DNA]</scope>
    <source>
        <strain evidence="3">DAG 2021-001</strain>
        <tissue evidence="3">Whole body minus gut</tissue>
    </source>
</reference>
<comment type="caution">
    <text evidence="3">The sequence shown here is derived from an EMBL/GenBank/DDBJ whole genome shotgun (WGS) entry which is preliminary data.</text>
</comment>
<dbReference type="InterPro" id="IPR005024">
    <property type="entry name" value="Snf7_fam"/>
</dbReference>
<organism evidence="3 4">
    <name type="scientific">Gryllus longicercus</name>
    <dbReference type="NCBI Taxonomy" id="2509291"/>
    <lineage>
        <taxon>Eukaryota</taxon>
        <taxon>Metazoa</taxon>
        <taxon>Ecdysozoa</taxon>
        <taxon>Arthropoda</taxon>
        <taxon>Hexapoda</taxon>
        <taxon>Insecta</taxon>
        <taxon>Pterygota</taxon>
        <taxon>Neoptera</taxon>
        <taxon>Polyneoptera</taxon>
        <taxon>Orthoptera</taxon>
        <taxon>Ensifera</taxon>
        <taxon>Gryllidea</taxon>
        <taxon>Grylloidea</taxon>
        <taxon>Gryllidae</taxon>
        <taxon>Gryllinae</taxon>
        <taxon>Gryllus</taxon>
    </lineage>
</organism>
<comment type="similarity">
    <text evidence="1">Belongs to the SNF7 family.</text>
</comment>
<evidence type="ECO:0000313" key="4">
    <source>
        <dbReference type="Proteomes" id="UP001378592"/>
    </source>
</evidence>
<keyword evidence="4" id="KW-1185">Reference proteome</keyword>
<dbReference type="GO" id="GO:0007034">
    <property type="term" value="P:vacuolar transport"/>
    <property type="evidence" value="ECO:0007669"/>
    <property type="project" value="InterPro"/>
</dbReference>
<sequence>MFNLFKKAPTVKEQQRDNDRALRKVGRDVERDRRELEREEKKLEMEIKKMAKEGNKEGCTILAKQLIQLRKQKTRTYAVNSKISGIAAQNKTMGANIKLADAMSTTAKTMGQMNALLKPEKIAADTKAFSQQMMKLDMTDEMINDTLDDMLTESGDEEEGDLIVQQVLDEIGIETSGKLAAAPGPVRGKLGESSRAAVTDDDIEAQLAKLKS</sequence>
<feature type="region of interest" description="Disordered" evidence="2">
    <location>
        <begin position="1"/>
        <end position="36"/>
    </location>
</feature>
<dbReference type="PANTHER" id="PTHR10476">
    <property type="entry name" value="CHARGED MULTIVESICULAR BODY PROTEIN"/>
    <property type="match status" value="1"/>
</dbReference>
<dbReference type="Proteomes" id="UP001378592">
    <property type="component" value="Unassembled WGS sequence"/>
</dbReference>
<protein>
    <recommendedName>
        <fullName evidence="5">Charged multivesicular body protein 2b</fullName>
    </recommendedName>
</protein>
<feature type="compositionally biased region" description="Basic and acidic residues" evidence="2">
    <location>
        <begin position="13"/>
        <end position="36"/>
    </location>
</feature>
<evidence type="ECO:0008006" key="5">
    <source>
        <dbReference type="Google" id="ProtNLM"/>
    </source>
</evidence>